<name>A0A239LW70_9BACT</name>
<protein>
    <submittedName>
        <fullName evidence="1">Uncharacterized protein</fullName>
    </submittedName>
</protein>
<dbReference type="AlphaFoldDB" id="A0A239LW70"/>
<keyword evidence="2" id="KW-1185">Reference proteome</keyword>
<dbReference type="EMBL" id="FZOQ01000052">
    <property type="protein sequence ID" value="SNT34053.1"/>
    <property type="molecule type" value="Genomic_DNA"/>
</dbReference>
<proteinExistence type="predicted"/>
<evidence type="ECO:0000313" key="1">
    <source>
        <dbReference type="EMBL" id="SNT34053.1"/>
    </source>
</evidence>
<dbReference type="Proteomes" id="UP000198432">
    <property type="component" value="Unassembled WGS sequence"/>
</dbReference>
<reference evidence="2" key="1">
    <citation type="submission" date="2017-06" db="EMBL/GenBank/DDBJ databases">
        <authorList>
            <person name="Varghese N."/>
            <person name="Submissions S."/>
        </authorList>
    </citation>
    <scope>NUCLEOTIDE SEQUENCE [LARGE SCALE GENOMIC DNA]</scope>
    <source>
        <strain evidence="2">NKM1</strain>
    </source>
</reference>
<gene>
    <name evidence="1" type="ORF">SAMN06296052_1527</name>
</gene>
<accession>A0A239LW70</accession>
<sequence>MNESQVAVGGLIESVGKPPHFLEPFDDIPLAVQLFAHARRSSLSSAPAFRSEASFGYLGLYRLFPQRLSNGLAVVPFVGHNHAVLFLFQLKEPEKLRGLTGLPTTQTHLKR</sequence>
<organism evidence="1 2">
    <name type="scientific">Pontibacter ummariensis</name>
    <dbReference type="NCBI Taxonomy" id="1610492"/>
    <lineage>
        <taxon>Bacteria</taxon>
        <taxon>Pseudomonadati</taxon>
        <taxon>Bacteroidota</taxon>
        <taxon>Cytophagia</taxon>
        <taxon>Cytophagales</taxon>
        <taxon>Hymenobacteraceae</taxon>
        <taxon>Pontibacter</taxon>
    </lineage>
</organism>
<evidence type="ECO:0000313" key="2">
    <source>
        <dbReference type="Proteomes" id="UP000198432"/>
    </source>
</evidence>